<organism evidence="1 2">
    <name type="scientific">Jiangella ureilytica</name>
    <dbReference type="NCBI Taxonomy" id="2530374"/>
    <lineage>
        <taxon>Bacteria</taxon>
        <taxon>Bacillati</taxon>
        <taxon>Actinomycetota</taxon>
        <taxon>Actinomycetes</taxon>
        <taxon>Jiangellales</taxon>
        <taxon>Jiangellaceae</taxon>
        <taxon>Jiangella</taxon>
    </lineage>
</organism>
<dbReference type="AlphaFoldDB" id="A0A4R4RFH5"/>
<sequence>MTGLSAAPAATGHRVRDATFTVVDETGEPAESSAFTDVTVTGRATEATGAAGSRPRETVTLEFARFTHTVGAAGTCYDVARQTTC</sequence>
<protein>
    <submittedName>
        <fullName evidence="1">Uncharacterized protein</fullName>
    </submittedName>
</protein>
<keyword evidence="2" id="KW-1185">Reference proteome</keyword>
<dbReference type="Proteomes" id="UP000295621">
    <property type="component" value="Unassembled WGS sequence"/>
</dbReference>
<evidence type="ECO:0000313" key="1">
    <source>
        <dbReference type="EMBL" id="TDC47994.1"/>
    </source>
</evidence>
<accession>A0A4R4RFH5</accession>
<comment type="caution">
    <text evidence="1">The sequence shown here is derived from an EMBL/GenBank/DDBJ whole genome shotgun (WGS) entry which is preliminary data.</text>
</comment>
<reference evidence="1 2" key="1">
    <citation type="submission" date="2019-02" db="EMBL/GenBank/DDBJ databases">
        <title>Draft genome sequences of novel Actinobacteria.</title>
        <authorList>
            <person name="Sahin N."/>
            <person name="Ay H."/>
            <person name="Saygin H."/>
        </authorList>
    </citation>
    <scope>NUCLEOTIDE SEQUENCE [LARGE SCALE GENOMIC DNA]</scope>
    <source>
        <strain evidence="1 2">KC603</strain>
    </source>
</reference>
<evidence type="ECO:0000313" key="2">
    <source>
        <dbReference type="Proteomes" id="UP000295621"/>
    </source>
</evidence>
<proteinExistence type="predicted"/>
<name>A0A4R4RFH5_9ACTN</name>
<gene>
    <name evidence="1" type="ORF">E1212_22650</name>
</gene>
<dbReference type="EMBL" id="SMKL01000064">
    <property type="protein sequence ID" value="TDC47994.1"/>
    <property type="molecule type" value="Genomic_DNA"/>
</dbReference>